<dbReference type="PANTHER" id="PTHR48064:SF6">
    <property type="entry name" value="RECEPTOR-LIKE PROTEIN KINASE 2"/>
    <property type="match status" value="1"/>
</dbReference>
<evidence type="ECO:0000313" key="8">
    <source>
        <dbReference type="Proteomes" id="UP001152561"/>
    </source>
</evidence>
<accession>A0A9Q1RN53</accession>
<dbReference type="InterPro" id="IPR053038">
    <property type="entry name" value="RLP_Defense"/>
</dbReference>
<evidence type="ECO:0000256" key="4">
    <source>
        <dbReference type="ARBA" id="ARBA00022737"/>
    </source>
</evidence>
<dbReference type="PROSITE" id="PS51450">
    <property type="entry name" value="LRR"/>
    <property type="match status" value="1"/>
</dbReference>
<evidence type="ECO:0000313" key="7">
    <source>
        <dbReference type="EMBL" id="KAJ8565129.1"/>
    </source>
</evidence>
<evidence type="ECO:0000256" key="5">
    <source>
        <dbReference type="ARBA" id="ARBA00023136"/>
    </source>
</evidence>
<dbReference type="SUPFAM" id="SSF52058">
    <property type="entry name" value="L domain-like"/>
    <property type="match status" value="1"/>
</dbReference>
<dbReference type="PANTHER" id="PTHR48064">
    <property type="entry name" value="OS01G0750400 PROTEIN"/>
    <property type="match status" value="1"/>
</dbReference>
<organism evidence="7 8">
    <name type="scientific">Anisodus acutangulus</name>
    <dbReference type="NCBI Taxonomy" id="402998"/>
    <lineage>
        <taxon>Eukaryota</taxon>
        <taxon>Viridiplantae</taxon>
        <taxon>Streptophyta</taxon>
        <taxon>Embryophyta</taxon>
        <taxon>Tracheophyta</taxon>
        <taxon>Spermatophyta</taxon>
        <taxon>Magnoliopsida</taxon>
        <taxon>eudicotyledons</taxon>
        <taxon>Gunneridae</taxon>
        <taxon>Pentapetalae</taxon>
        <taxon>asterids</taxon>
        <taxon>lamiids</taxon>
        <taxon>Solanales</taxon>
        <taxon>Solanaceae</taxon>
        <taxon>Solanoideae</taxon>
        <taxon>Hyoscyameae</taxon>
        <taxon>Anisodus</taxon>
    </lineage>
</organism>
<evidence type="ECO:0000256" key="3">
    <source>
        <dbReference type="ARBA" id="ARBA00022729"/>
    </source>
</evidence>
<comment type="subcellular location">
    <subcellularLocation>
        <location evidence="1">Membrane</location>
    </subcellularLocation>
</comment>
<keyword evidence="8" id="KW-1185">Reference proteome</keyword>
<dbReference type="InterPro" id="IPR032675">
    <property type="entry name" value="LRR_dom_sf"/>
</dbReference>
<comment type="caution">
    <text evidence="7">The sequence shown here is derived from an EMBL/GenBank/DDBJ whole genome shotgun (WGS) entry which is preliminary data.</text>
</comment>
<dbReference type="Proteomes" id="UP001152561">
    <property type="component" value="Unassembled WGS sequence"/>
</dbReference>
<keyword evidence="5" id="KW-0472">Membrane</keyword>
<proteinExistence type="predicted"/>
<evidence type="ECO:0000256" key="6">
    <source>
        <dbReference type="ARBA" id="ARBA00023180"/>
    </source>
</evidence>
<name>A0A9Q1RN53_9SOLA</name>
<dbReference type="OrthoDB" id="637646at2759"/>
<sequence>MELGTVILLYNNLTGSLPPSLFHSRSLSLFDLSRNRFSGELPENMGSATTIMILILAENSFSGKIPISITNISRLLLMDLSKNRLSGTIPVFDPTSFLAITRELPNLISEMSILRSLNLRNNSPQGSVPCSISNSSNLQILDLSHNNFTGSIPAEIGNLVGMFETPTTFSSISFMFTFSIEYTDLIVNWMRSVQGLSPSVSINIYSWLDLSKNRLSGEISPCLSNLRGLKMPTSLTMALKWKFQQLLGIRRA</sequence>
<keyword evidence="6" id="KW-0325">Glycoprotein</keyword>
<protein>
    <submittedName>
        <fullName evidence="7">Uncharacterized protein</fullName>
    </submittedName>
</protein>
<gene>
    <name evidence="7" type="ORF">K7X08_007705</name>
</gene>
<evidence type="ECO:0000256" key="1">
    <source>
        <dbReference type="ARBA" id="ARBA00004370"/>
    </source>
</evidence>
<dbReference type="EMBL" id="JAJAGQ010000004">
    <property type="protein sequence ID" value="KAJ8565129.1"/>
    <property type="molecule type" value="Genomic_DNA"/>
</dbReference>
<keyword evidence="4" id="KW-0677">Repeat</keyword>
<dbReference type="AlphaFoldDB" id="A0A9Q1RN53"/>
<dbReference type="Gene3D" id="3.80.10.10">
    <property type="entry name" value="Ribonuclease Inhibitor"/>
    <property type="match status" value="2"/>
</dbReference>
<dbReference type="GO" id="GO:0016020">
    <property type="term" value="C:membrane"/>
    <property type="evidence" value="ECO:0007669"/>
    <property type="project" value="UniProtKB-SubCell"/>
</dbReference>
<dbReference type="Pfam" id="PF00560">
    <property type="entry name" value="LRR_1"/>
    <property type="match status" value="3"/>
</dbReference>
<keyword evidence="3" id="KW-0732">Signal</keyword>
<keyword evidence="2" id="KW-0433">Leucine-rich repeat</keyword>
<reference evidence="8" key="1">
    <citation type="journal article" date="2023" name="Proc. Natl. Acad. Sci. U.S.A.">
        <title>Genomic and structural basis for evolution of tropane alkaloid biosynthesis.</title>
        <authorList>
            <person name="Wanga Y.-J."/>
            <person name="Taina T."/>
            <person name="Yua J.-Y."/>
            <person name="Lia J."/>
            <person name="Xua B."/>
            <person name="Chenc J."/>
            <person name="D'Auriad J.C."/>
            <person name="Huanga J.-P."/>
            <person name="Huanga S.-X."/>
        </authorList>
    </citation>
    <scope>NUCLEOTIDE SEQUENCE [LARGE SCALE GENOMIC DNA]</scope>
    <source>
        <strain evidence="8">cv. KIB-2019</strain>
    </source>
</reference>
<dbReference type="FunFam" id="3.80.10.10:FF:000041">
    <property type="entry name" value="LRR receptor-like serine/threonine-protein kinase ERECTA"/>
    <property type="match status" value="1"/>
</dbReference>
<evidence type="ECO:0000256" key="2">
    <source>
        <dbReference type="ARBA" id="ARBA00022614"/>
    </source>
</evidence>
<dbReference type="InterPro" id="IPR001611">
    <property type="entry name" value="Leu-rich_rpt"/>
</dbReference>